<dbReference type="EMBL" id="JBJHQE010000016">
    <property type="protein sequence ID" value="MFK9081289.1"/>
    <property type="molecule type" value="Genomic_DNA"/>
</dbReference>
<organism evidence="1 2">
    <name type="scientific">Pseudomonas neuropathica</name>
    <dbReference type="NCBI Taxonomy" id="2730425"/>
    <lineage>
        <taxon>Bacteria</taxon>
        <taxon>Pseudomonadati</taxon>
        <taxon>Pseudomonadota</taxon>
        <taxon>Gammaproteobacteria</taxon>
        <taxon>Pseudomonadales</taxon>
        <taxon>Pseudomonadaceae</taxon>
        <taxon>Pseudomonas</taxon>
    </lineage>
</organism>
<protein>
    <submittedName>
        <fullName evidence="1">Uncharacterized protein</fullName>
    </submittedName>
</protein>
<sequence length="112" mass="11682">MNSLAQQALVSALGKALPTPTGKASETEACTDVSSLCGPVPLPQIVITGPINRVMELEGKRYALDFVRGLGASLRREPVRTKAIADLTRYGAAHPSSVASGVKIVIDLLRGA</sequence>
<evidence type="ECO:0000313" key="1">
    <source>
        <dbReference type="EMBL" id="MFK9081289.1"/>
    </source>
</evidence>
<name>A0ACC7MTM7_9PSED</name>
<proteinExistence type="predicted"/>
<keyword evidence="2" id="KW-1185">Reference proteome</keyword>
<gene>
    <name evidence="1" type="ORF">ACJEBM_11460</name>
</gene>
<reference evidence="1" key="1">
    <citation type="submission" date="2024-11" db="EMBL/GenBank/DDBJ databases">
        <authorList>
            <person name="Lucas J.A."/>
        </authorList>
    </citation>
    <scope>NUCLEOTIDE SEQUENCE</scope>
    <source>
        <strain evidence="1">Z 8.8</strain>
    </source>
</reference>
<evidence type="ECO:0000313" key="2">
    <source>
        <dbReference type="Proteomes" id="UP001622950"/>
    </source>
</evidence>
<comment type="caution">
    <text evidence="1">The sequence shown here is derived from an EMBL/GenBank/DDBJ whole genome shotgun (WGS) entry which is preliminary data.</text>
</comment>
<accession>A0ACC7MTM7</accession>
<dbReference type="Proteomes" id="UP001622950">
    <property type="component" value="Unassembled WGS sequence"/>
</dbReference>